<evidence type="ECO:0000256" key="3">
    <source>
        <dbReference type="ARBA" id="ARBA00011315"/>
    </source>
</evidence>
<dbReference type="InterPro" id="IPR029052">
    <property type="entry name" value="Metallo-depent_PP-like"/>
</dbReference>
<dbReference type="EC" id="3.1.11.1" evidence="15"/>
<evidence type="ECO:0000313" key="18">
    <source>
        <dbReference type="Proteomes" id="UP000005233"/>
    </source>
</evidence>
<dbReference type="KEGG" id="mez:Mtc_0452"/>
<dbReference type="GO" id="GO:0006271">
    <property type="term" value="P:DNA strand elongation involved in DNA replication"/>
    <property type="evidence" value="ECO:0007669"/>
    <property type="project" value="TreeGrafter"/>
</dbReference>
<reference evidence="17 18" key="1">
    <citation type="journal article" date="2012" name="J. Bacteriol.">
        <title>Complete genome sequence of a thermophilic methanogen, Methanocella conradii HZ254, isolated from Chinese rice field soil.</title>
        <authorList>
            <person name="Lu Z."/>
            <person name="Lu Y."/>
        </authorList>
    </citation>
    <scope>NUCLEOTIDE SEQUENCE [LARGE SCALE GENOMIC DNA]</scope>
    <source>
        <strain evidence="18">DSM 24694 / JCM 17849 / CGMCC 1.5162 / HZ254</strain>
    </source>
</reference>
<evidence type="ECO:0000256" key="7">
    <source>
        <dbReference type="ARBA" id="ARBA00022722"/>
    </source>
</evidence>
<dbReference type="PANTHER" id="PTHR10416:SF0">
    <property type="entry name" value="DNA POLYMERASE DELTA SUBUNIT 2"/>
    <property type="match status" value="1"/>
</dbReference>
<keyword evidence="4 15" id="KW-0808">Transferase</keyword>
<feature type="domain" description="DNA polymerase alpha/delta/epsilon subunit B" evidence="16">
    <location>
        <begin position="282"/>
        <end position="408"/>
    </location>
</feature>
<dbReference type="RefSeq" id="WP_014405058.1">
    <property type="nucleotide sequence ID" value="NC_017034.1"/>
</dbReference>
<evidence type="ECO:0000256" key="1">
    <source>
        <dbReference type="ARBA" id="ARBA00000563"/>
    </source>
</evidence>
<keyword evidence="6 15" id="KW-0235">DNA replication</keyword>
<dbReference type="PANTHER" id="PTHR10416">
    <property type="entry name" value="DNA POLYMERASE DELTA SUBUNIT 2"/>
    <property type="match status" value="1"/>
</dbReference>
<gene>
    <name evidence="17" type="primary">pol2a</name>
    <name evidence="15" type="synonym">polB</name>
    <name evidence="17" type="ordered locus">Mtc_0452</name>
</gene>
<dbReference type="GO" id="GO:0008310">
    <property type="term" value="F:single-stranded DNA 3'-5' DNA exonuclease activity"/>
    <property type="evidence" value="ECO:0007669"/>
    <property type="project" value="UniProtKB-EC"/>
</dbReference>
<sequence>MDGMDIVKTLASRGFIVEPDALEAIKNSDPGTLDRLLSSIDPSALTISKEDVARLKAPCVKVLSDITNNSTCIGDYDEFVGYFRDRYGRLGDMMRHRISARPIESIKKKGFSRGEKAEVSVIGMVSDVRSTSNGNRLAEIEDMTGSISVLISKDKDIFETPLLLDEVVGVTGTVKDGGLLMASSIIYPDVPNTNVPRRSEEPSAAALISDVHIGSNTFLEDRWLKFIDWLNGDYEDDRSHGLVSRLKYVVVAGDLVDGIGVYPGQEKELSILDIYEQYSKAAEYFDQFPKGLNIIITPGNHDAVRQAEPQPALPEEVRRMFKHPNITFAGNPSAVEIEGVRLLLYHGRSLDDLVSSLPGASYSRPEKAMAELLKRRHLSPIYGGKVMIAPEARDHFVIDPLPDIMHSGHVHTVGVCRYRGVTLVNSGTWQAQTEFQKRMNIQPDPAKIPIVDLHTGDVSIISFGS</sequence>
<dbReference type="NCBIfam" id="NF003118">
    <property type="entry name" value="PRK04036.1-3"/>
    <property type="match status" value="1"/>
</dbReference>
<dbReference type="NCBIfam" id="NF003116">
    <property type="entry name" value="PRK04036.1-1"/>
    <property type="match status" value="1"/>
</dbReference>
<dbReference type="HOGENOM" id="CLU_027850_0_0_2"/>
<evidence type="ECO:0000256" key="13">
    <source>
        <dbReference type="ARBA" id="ARBA00024817"/>
    </source>
</evidence>
<comment type="subunit">
    <text evidence="3 15">Heterodimer of a large subunit and a small subunit.</text>
</comment>
<dbReference type="CDD" id="cd04490">
    <property type="entry name" value="PolII_SU_OBF"/>
    <property type="match status" value="1"/>
</dbReference>
<dbReference type="InterPro" id="IPR024826">
    <property type="entry name" value="DNA_pol_delta/II_ssu"/>
</dbReference>
<comment type="function">
    <text evidence="13 15">Possesses two activities: a DNA synthesis (polymerase) and an exonucleolytic activity that degrades single-stranded DNA in the 3' to 5' direction. Has a template-primer preference which is characteristic of a replicative DNA polymerase.</text>
</comment>
<keyword evidence="8 15" id="KW-0378">Hydrolase</keyword>
<evidence type="ECO:0000256" key="9">
    <source>
        <dbReference type="ARBA" id="ARBA00022839"/>
    </source>
</evidence>
<evidence type="ECO:0000256" key="15">
    <source>
        <dbReference type="HAMAP-Rule" id="MF_00325"/>
    </source>
</evidence>
<dbReference type="InterPro" id="IPR011149">
    <property type="entry name" value="Pol2_small_arc"/>
</dbReference>
<evidence type="ECO:0000259" key="16">
    <source>
        <dbReference type="Pfam" id="PF04042"/>
    </source>
</evidence>
<dbReference type="eggNOG" id="arCOG04455">
    <property type="taxonomic scope" value="Archaea"/>
</dbReference>
<dbReference type="SUPFAM" id="SSF56300">
    <property type="entry name" value="Metallo-dependent phosphatases"/>
    <property type="match status" value="1"/>
</dbReference>
<dbReference type="GO" id="GO:0006308">
    <property type="term" value="P:DNA catabolic process"/>
    <property type="evidence" value="ECO:0007669"/>
    <property type="project" value="UniProtKB-UniRule"/>
</dbReference>
<dbReference type="GeneID" id="11970337"/>
<evidence type="ECO:0000256" key="4">
    <source>
        <dbReference type="ARBA" id="ARBA00022679"/>
    </source>
</evidence>
<keyword evidence="10 15" id="KW-0239">DNA-directed DNA polymerase</keyword>
<comment type="catalytic activity">
    <reaction evidence="1 15">
        <text>Exonucleolytic cleavage in the 3'- to 5'-direction to yield nucleoside 5'-phosphates.</text>
        <dbReference type="EC" id="3.1.11.1"/>
    </reaction>
</comment>
<dbReference type="FunFam" id="3.60.21.50:FF:000003">
    <property type="entry name" value="DNA polymerase II small subunit"/>
    <property type="match status" value="1"/>
</dbReference>
<dbReference type="InterPro" id="IPR007185">
    <property type="entry name" value="DNA_pol_a/d/e_bsu"/>
</dbReference>
<dbReference type="EMBL" id="CP003243">
    <property type="protein sequence ID" value="AFC99219.1"/>
    <property type="molecule type" value="Genomic_DNA"/>
</dbReference>
<keyword evidence="7 15" id="KW-0540">Nuclease</keyword>
<keyword evidence="11 15" id="KW-0238">DNA-binding</keyword>
<name>H8I480_METCZ</name>
<proteinExistence type="inferred from homology"/>
<dbReference type="CDD" id="cd07386">
    <property type="entry name" value="MPP_DNA_pol_II_small_archeal_C"/>
    <property type="match status" value="1"/>
</dbReference>
<evidence type="ECO:0000256" key="8">
    <source>
        <dbReference type="ARBA" id="ARBA00022801"/>
    </source>
</evidence>
<protein>
    <recommendedName>
        <fullName evidence="15">DNA polymerase II small subunit</fullName>
        <shortName evidence="15">Pol II</shortName>
        <ecNumber evidence="15">2.7.7.7</ecNumber>
    </recommendedName>
    <alternativeName>
        <fullName evidence="15">Exodeoxyribonuclease small subunit</fullName>
        <ecNumber evidence="15">3.1.11.1</ecNumber>
    </alternativeName>
</protein>
<evidence type="ECO:0000256" key="14">
    <source>
        <dbReference type="ARBA" id="ARBA00049244"/>
    </source>
</evidence>
<dbReference type="PIRSF" id="PIRSF000803">
    <property type="entry name" value="Arc_Pol2_small"/>
    <property type="match status" value="1"/>
</dbReference>
<keyword evidence="18" id="KW-1185">Reference proteome</keyword>
<evidence type="ECO:0000313" key="17">
    <source>
        <dbReference type="EMBL" id="AFC99219.1"/>
    </source>
</evidence>
<comment type="similarity">
    <text evidence="2 15">Belongs to the DNA polymerase delta/II small subunit family.</text>
</comment>
<evidence type="ECO:0000256" key="12">
    <source>
        <dbReference type="ARBA" id="ARBA00023268"/>
    </source>
</evidence>
<evidence type="ECO:0000256" key="6">
    <source>
        <dbReference type="ARBA" id="ARBA00022705"/>
    </source>
</evidence>
<dbReference type="GO" id="GO:0042575">
    <property type="term" value="C:DNA polymerase complex"/>
    <property type="evidence" value="ECO:0007669"/>
    <property type="project" value="TreeGrafter"/>
</dbReference>
<comment type="catalytic activity">
    <reaction evidence="14 15">
        <text>DNA(n) + a 2'-deoxyribonucleoside 5'-triphosphate = DNA(n+1) + diphosphate</text>
        <dbReference type="Rhea" id="RHEA:22508"/>
        <dbReference type="Rhea" id="RHEA-COMP:17339"/>
        <dbReference type="Rhea" id="RHEA-COMP:17340"/>
        <dbReference type="ChEBI" id="CHEBI:33019"/>
        <dbReference type="ChEBI" id="CHEBI:61560"/>
        <dbReference type="ChEBI" id="CHEBI:173112"/>
        <dbReference type="EC" id="2.7.7.7"/>
    </reaction>
</comment>
<accession>H8I480</accession>
<evidence type="ECO:0000256" key="11">
    <source>
        <dbReference type="ARBA" id="ARBA00023125"/>
    </source>
</evidence>
<organism evidence="17 18">
    <name type="scientific">Methanocella conradii (strain DSM 24694 / JCM 17849 / CGMCC 1.5162 / HZ254)</name>
    <dbReference type="NCBI Taxonomy" id="1041930"/>
    <lineage>
        <taxon>Archaea</taxon>
        <taxon>Methanobacteriati</taxon>
        <taxon>Methanobacteriota</taxon>
        <taxon>Stenosarchaea group</taxon>
        <taxon>Methanomicrobia</taxon>
        <taxon>Methanocellales</taxon>
        <taxon>Methanocellaceae</taxon>
        <taxon>Methanocella</taxon>
    </lineage>
</organism>
<dbReference type="EC" id="2.7.7.7" evidence="15"/>
<keyword evidence="5 15" id="KW-0548">Nucleotidyltransferase</keyword>
<keyword evidence="12 15" id="KW-0511">Multifunctional enzyme</keyword>
<evidence type="ECO:0000256" key="10">
    <source>
        <dbReference type="ARBA" id="ARBA00022932"/>
    </source>
</evidence>
<evidence type="ECO:0000256" key="2">
    <source>
        <dbReference type="ARBA" id="ARBA00006035"/>
    </source>
</evidence>
<dbReference type="HAMAP" id="MF_00325">
    <property type="entry name" value="DNApol_II_A_arch"/>
    <property type="match status" value="1"/>
</dbReference>
<dbReference type="GO" id="GO:0003887">
    <property type="term" value="F:DNA-directed DNA polymerase activity"/>
    <property type="evidence" value="ECO:0007669"/>
    <property type="project" value="UniProtKB-UniRule"/>
</dbReference>
<dbReference type="OrthoDB" id="372039at2157"/>
<dbReference type="Pfam" id="PF04042">
    <property type="entry name" value="DNA_pol_E_B"/>
    <property type="match status" value="1"/>
</dbReference>
<evidence type="ECO:0000256" key="5">
    <source>
        <dbReference type="ARBA" id="ARBA00022695"/>
    </source>
</evidence>
<dbReference type="STRING" id="1041930.Mtc_0452"/>
<dbReference type="AlphaFoldDB" id="H8I480"/>
<keyword evidence="9 15" id="KW-0269">Exonuclease</keyword>
<dbReference type="GO" id="GO:0003677">
    <property type="term" value="F:DNA binding"/>
    <property type="evidence" value="ECO:0007669"/>
    <property type="project" value="UniProtKB-UniRule"/>
</dbReference>
<dbReference type="Proteomes" id="UP000005233">
    <property type="component" value="Chromosome"/>
</dbReference>
<dbReference type="Gene3D" id="3.60.21.50">
    <property type="match status" value="1"/>
</dbReference>